<keyword evidence="6" id="KW-0804">Transcription</keyword>
<evidence type="ECO:0000256" key="3">
    <source>
        <dbReference type="ARBA" id="ARBA00023012"/>
    </source>
</evidence>
<evidence type="ECO:0000259" key="11">
    <source>
        <dbReference type="PROSITE" id="PS51755"/>
    </source>
</evidence>
<dbReference type="GO" id="GO:0006355">
    <property type="term" value="P:regulation of DNA-templated transcription"/>
    <property type="evidence" value="ECO:0007669"/>
    <property type="project" value="InterPro"/>
</dbReference>
<protein>
    <recommendedName>
        <fullName evidence="1">Stage 0 sporulation protein A homolog</fullName>
    </recommendedName>
</protein>
<dbReference type="InterPro" id="IPR001867">
    <property type="entry name" value="OmpR/PhoB-type_DNA-bd"/>
</dbReference>
<evidence type="ECO:0000256" key="8">
    <source>
        <dbReference type="PROSITE-ProRule" id="PRU00169"/>
    </source>
</evidence>
<comment type="function">
    <text evidence="7">May play the central regulatory role in sporulation. It may be an element of the effector pathway responsible for the activation of sporulation genes in response to nutritional stress. Spo0A may act in concert with spo0H (a sigma factor) to control the expression of some genes that are critical to the sporulation process.</text>
</comment>
<reference evidence="13" key="1">
    <citation type="submission" date="2011-12" db="EMBL/GenBank/DDBJ databases">
        <title>Complete sequence of Clostridium clariflavum DSM 19732.</title>
        <authorList>
            <consortium name="US DOE Joint Genome Institute"/>
            <person name="Lucas S."/>
            <person name="Han J."/>
            <person name="Lapidus A."/>
            <person name="Cheng J.-F."/>
            <person name="Goodwin L."/>
            <person name="Pitluck S."/>
            <person name="Peters L."/>
            <person name="Teshima H."/>
            <person name="Detter J.C."/>
            <person name="Han C."/>
            <person name="Tapia R."/>
            <person name="Land M."/>
            <person name="Hauser L."/>
            <person name="Kyrpides N."/>
            <person name="Ivanova N."/>
            <person name="Pagani I."/>
            <person name="Kitzmiller T."/>
            <person name="Lynd L."/>
            <person name="Izquierdo J."/>
            <person name="Woyke T."/>
        </authorList>
    </citation>
    <scope>NUCLEOTIDE SEQUENCE [LARGE SCALE GENOMIC DNA]</scope>
    <source>
        <strain evidence="13">DSM 19732 / NBRC 101661 / EBR45</strain>
    </source>
</reference>
<dbReference type="RefSeq" id="WP_014256541.1">
    <property type="nucleotide sequence ID" value="NC_016627.1"/>
</dbReference>
<dbReference type="GO" id="GO:0000156">
    <property type="term" value="F:phosphorelay response regulator activity"/>
    <property type="evidence" value="ECO:0007669"/>
    <property type="project" value="TreeGrafter"/>
</dbReference>
<dbReference type="InterPro" id="IPR001789">
    <property type="entry name" value="Sig_transdc_resp-reg_receiver"/>
</dbReference>
<dbReference type="AlphaFoldDB" id="G8LYM7"/>
<dbReference type="InterPro" id="IPR036388">
    <property type="entry name" value="WH-like_DNA-bd_sf"/>
</dbReference>
<feature type="modified residue" description="4-aspartylphosphate" evidence="8">
    <location>
        <position position="63"/>
    </location>
</feature>
<dbReference type="PROSITE" id="PS50110">
    <property type="entry name" value="RESPONSE_REGULATORY"/>
    <property type="match status" value="1"/>
</dbReference>
<evidence type="ECO:0000256" key="9">
    <source>
        <dbReference type="PROSITE-ProRule" id="PRU01091"/>
    </source>
</evidence>
<keyword evidence="2 8" id="KW-0597">Phosphoprotein</keyword>
<dbReference type="PROSITE" id="PS51755">
    <property type="entry name" value="OMPR_PHOB"/>
    <property type="match status" value="1"/>
</dbReference>
<evidence type="ECO:0000256" key="2">
    <source>
        <dbReference type="ARBA" id="ARBA00022553"/>
    </source>
</evidence>
<dbReference type="Pfam" id="PF00072">
    <property type="entry name" value="Response_reg"/>
    <property type="match status" value="1"/>
</dbReference>
<organism evidence="12 13">
    <name type="scientific">Acetivibrio clariflavus (strain DSM 19732 / NBRC 101661 / EBR45)</name>
    <name type="common">Clostridium clariflavum</name>
    <dbReference type="NCBI Taxonomy" id="720554"/>
    <lineage>
        <taxon>Bacteria</taxon>
        <taxon>Bacillati</taxon>
        <taxon>Bacillota</taxon>
        <taxon>Clostridia</taxon>
        <taxon>Eubacteriales</taxon>
        <taxon>Oscillospiraceae</taxon>
        <taxon>Acetivibrio</taxon>
    </lineage>
</organism>
<dbReference type="EMBL" id="CP003065">
    <property type="protein sequence ID" value="AEV70015.1"/>
    <property type="molecule type" value="Genomic_DNA"/>
</dbReference>
<dbReference type="KEGG" id="ccl:Clocl_3538"/>
<dbReference type="InterPro" id="IPR039420">
    <property type="entry name" value="WalR-like"/>
</dbReference>
<keyword evidence="5 9" id="KW-0238">DNA-binding</keyword>
<keyword evidence="13" id="KW-1185">Reference proteome</keyword>
<evidence type="ECO:0000256" key="1">
    <source>
        <dbReference type="ARBA" id="ARBA00018672"/>
    </source>
</evidence>
<evidence type="ECO:0000256" key="6">
    <source>
        <dbReference type="ARBA" id="ARBA00023163"/>
    </source>
</evidence>
<proteinExistence type="predicted"/>
<dbReference type="PANTHER" id="PTHR48111:SF40">
    <property type="entry name" value="PHOSPHATE REGULON TRANSCRIPTIONAL REGULATORY PROTEIN PHOB"/>
    <property type="match status" value="1"/>
</dbReference>
<evidence type="ECO:0000256" key="5">
    <source>
        <dbReference type="ARBA" id="ARBA00023125"/>
    </source>
</evidence>
<dbReference type="HOGENOM" id="CLU_000445_30_3_9"/>
<keyword evidence="3" id="KW-0902">Two-component regulatory system</keyword>
<dbReference type="eggNOG" id="COG0745">
    <property type="taxonomic scope" value="Bacteria"/>
</dbReference>
<evidence type="ECO:0000313" key="13">
    <source>
        <dbReference type="Proteomes" id="UP000005435"/>
    </source>
</evidence>
<evidence type="ECO:0000259" key="10">
    <source>
        <dbReference type="PROSITE" id="PS50110"/>
    </source>
</evidence>
<dbReference type="Pfam" id="PF00486">
    <property type="entry name" value="Trans_reg_C"/>
    <property type="match status" value="1"/>
</dbReference>
<dbReference type="Gene3D" id="1.10.10.10">
    <property type="entry name" value="Winged helix-like DNA-binding domain superfamily/Winged helix DNA-binding domain"/>
    <property type="match status" value="1"/>
</dbReference>
<dbReference type="Gene3D" id="6.10.250.690">
    <property type="match status" value="1"/>
</dbReference>
<dbReference type="GO" id="GO:0032993">
    <property type="term" value="C:protein-DNA complex"/>
    <property type="evidence" value="ECO:0007669"/>
    <property type="project" value="TreeGrafter"/>
</dbReference>
<dbReference type="SMART" id="SM00448">
    <property type="entry name" value="REC"/>
    <property type="match status" value="1"/>
</dbReference>
<dbReference type="SUPFAM" id="SSF52172">
    <property type="entry name" value="CheY-like"/>
    <property type="match status" value="1"/>
</dbReference>
<dbReference type="STRING" id="720554.Clocl_3538"/>
<feature type="domain" description="OmpR/PhoB-type" evidence="11">
    <location>
        <begin position="135"/>
        <end position="235"/>
    </location>
</feature>
<dbReference type="GO" id="GO:0005829">
    <property type="term" value="C:cytosol"/>
    <property type="evidence" value="ECO:0007669"/>
    <property type="project" value="TreeGrafter"/>
</dbReference>
<keyword evidence="4" id="KW-0805">Transcription regulation</keyword>
<dbReference type="Gene3D" id="3.40.50.2300">
    <property type="match status" value="1"/>
</dbReference>
<feature type="domain" description="Response regulatory" evidence="10">
    <location>
        <begin position="14"/>
        <end position="127"/>
    </location>
</feature>
<reference evidence="12 13" key="2">
    <citation type="journal article" date="2012" name="Stand. Genomic Sci.">
        <title>Complete Genome Sequence of Clostridium clariflavum DSM 19732.</title>
        <authorList>
            <person name="Izquierdo J.A."/>
            <person name="Goodwin L."/>
            <person name="Davenport K.W."/>
            <person name="Teshima H."/>
            <person name="Bruce D."/>
            <person name="Detter C."/>
            <person name="Tapia R."/>
            <person name="Han S."/>
            <person name="Land M."/>
            <person name="Hauser L."/>
            <person name="Jeffries C.D."/>
            <person name="Han J."/>
            <person name="Pitluck S."/>
            <person name="Nolan M."/>
            <person name="Chen A."/>
            <person name="Huntemann M."/>
            <person name="Mavromatis K."/>
            <person name="Mikhailova N."/>
            <person name="Liolios K."/>
            <person name="Woyke T."/>
            <person name="Lynd L.R."/>
        </authorList>
    </citation>
    <scope>NUCLEOTIDE SEQUENCE [LARGE SCALE GENOMIC DNA]</scope>
    <source>
        <strain evidence="13">DSM 19732 / NBRC 101661 / EBR45</strain>
    </source>
</reference>
<dbReference type="SMART" id="SM00862">
    <property type="entry name" value="Trans_reg_C"/>
    <property type="match status" value="1"/>
</dbReference>
<dbReference type="CDD" id="cd00383">
    <property type="entry name" value="trans_reg_C"/>
    <property type="match status" value="1"/>
</dbReference>
<evidence type="ECO:0000313" key="12">
    <source>
        <dbReference type="EMBL" id="AEV70015.1"/>
    </source>
</evidence>
<dbReference type="Proteomes" id="UP000005435">
    <property type="component" value="Chromosome"/>
</dbReference>
<dbReference type="InterPro" id="IPR011006">
    <property type="entry name" value="CheY-like_superfamily"/>
</dbReference>
<feature type="DNA-binding region" description="OmpR/PhoB-type" evidence="9">
    <location>
        <begin position="135"/>
        <end position="235"/>
    </location>
</feature>
<sequence length="236" mass="26533">MGIKDAEDVGNLNKILIIEDDAALSNGIVYALKDDNFAFKQAFDLATAKEHITSNSFDLIILDINLPDGNGFELLTDIRKTLDVPVIVLTANDMETDIVTGFELGADDYITKPFSLMVLRARVGVQLRKAKKQLPKTILIDKFSFSFDKMEFLKNGKPIELSKTEQKLLRILVENRGKTVPRSELVDKIWTDGAEYVDENALSVTVKRLRDKLEDSPSDPQYIKTVYGIGYTWAVK</sequence>
<dbReference type="GO" id="GO:0000976">
    <property type="term" value="F:transcription cis-regulatory region binding"/>
    <property type="evidence" value="ECO:0007669"/>
    <property type="project" value="TreeGrafter"/>
</dbReference>
<gene>
    <name evidence="12" type="ordered locus">Clocl_3538</name>
</gene>
<name>G8LYM7_ACECE</name>
<evidence type="ECO:0000256" key="4">
    <source>
        <dbReference type="ARBA" id="ARBA00023015"/>
    </source>
</evidence>
<dbReference type="PANTHER" id="PTHR48111">
    <property type="entry name" value="REGULATOR OF RPOS"/>
    <property type="match status" value="1"/>
</dbReference>
<evidence type="ECO:0000256" key="7">
    <source>
        <dbReference type="ARBA" id="ARBA00024867"/>
    </source>
</evidence>
<accession>G8LYM7</accession>